<dbReference type="Gene3D" id="3.10.580.10">
    <property type="entry name" value="CBS-domain"/>
    <property type="match status" value="1"/>
</dbReference>
<dbReference type="Proteomes" id="UP000784294">
    <property type="component" value="Unassembled WGS sequence"/>
</dbReference>
<dbReference type="CDD" id="cd04590">
    <property type="entry name" value="CBS_pair_CorC_HlyC_assoc"/>
    <property type="match status" value="1"/>
</dbReference>
<dbReference type="PANTHER" id="PTHR12064:SF94">
    <property type="entry name" value="UNEXTENDED PROTEIN"/>
    <property type="match status" value="1"/>
</dbReference>
<dbReference type="InterPro" id="IPR045095">
    <property type="entry name" value="ACDP"/>
</dbReference>
<dbReference type="GO" id="GO:0022857">
    <property type="term" value="F:transmembrane transporter activity"/>
    <property type="evidence" value="ECO:0007669"/>
    <property type="project" value="TreeGrafter"/>
</dbReference>
<evidence type="ECO:0000313" key="2">
    <source>
        <dbReference type="Proteomes" id="UP000784294"/>
    </source>
</evidence>
<dbReference type="GO" id="GO:0010960">
    <property type="term" value="P:magnesium ion homeostasis"/>
    <property type="evidence" value="ECO:0007669"/>
    <property type="project" value="InterPro"/>
</dbReference>
<dbReference type="OrthoDB" id="5353557at2759"/>
<dbReference type="InterPro" id="IPR044751">
    <property type="entry name" value="Ion_transp-like_CBS"/>
</dbReference>
<reference evidence="1" key="1">
    <citation type="submission" date="2018-11" db="EMBL/GenBank/DDBJ databases">
        <authorList>
            <consortium name="Pathogen Informatics"/>
        </authorList>
    </citation>
    <scope>NUCLEOTIDE SEQUENCE</scope>
</reference>
<organism evidence="1 2">
    <name type="scientific">Protopolystoma xenopodis</name>
    <dbReference type="NCBI Taxonomy" id="117903"/>
    <lineage>
        <taxon>Eukaryota</taxon>
        <taxon>Metazoa</taxon>
        <taxon>Spiralia</taxon>
        <taxon>Lophotrochozoa</taxon>
        <taxon>Platyhelminthes</taxon>
        <taxon>Monogenea</taxon>
        <taxon>Polyopisthocotylea</taxon>
        <taxon>Polystomatidea</taxon>
        <taxon>Polystomatidae</taxon>
        <taxon>Protopolystoma</taxon>
    </lineage>
</organism>
<sequence>MAVAGNVATDEMNIITGALTMATKTVGDVMTPLADAFMLEYSAILDFNTMNDIFAHGFTRIPVYEGDRRNIRAILNVKDLAFINVEDNVPVSTICDFYNRSIIIVPSTTNLETMLKEFRQEQKTS</sequence>
<dbReference type="PANTHER" id="PTHR12064">
    <property type="entry name" value="METAL TRANSPORTER CNNM"/>
    <property type="match status" value="1"/>
</dbReference>
<proteinExistence type="predicted"/>
<dbReference type="SUPFAM" id="SSF54631">
    <property type="entry name" value="CBS-domain pair"/>
    <property type="match status" value="1"/>
</dbReference>
<evidence type="ECO:0008006" key="3">
    <source>
        <dbReference type="Google" id="ProtNLM"/>
    </source>
</evidence>
<dbReference type="InterPro" id="IPR046342">
    <property type="entry name" value="CBS_dom_sf"/>
</dbReference>
<name>A0A448X299_9PLAT</name>
<dbReference type="AlphaFoldDB" id="A0A448X299"/>
<protein>
    <recommendedName>
        <fullName evidence="3">CBS domain-containing protein</fullName>
    </recommendedName>
</protein>
<dbReference type="EMBL" id="CAAALY010078791">
    <property type="protein sequence ID" value="VEL26213.1"/>
    <property type="molecule type" value="Genomic_DNA"/>
</dbReference>
<accession>A0A448X299</accession>
<evidence type="ECO:0000313" key="1">
    <source>
        <dbReference type="EMBL" id="VEL26213.1"/>
    </source>
</evidence>
<gene>
    <name evidence="1" type="ORF">PXEA_LOCUS19653</name>
</gene>
<comment type="caution">
    <text evidence="1">The sequence shown here is derived from an EMBL/GenBank/DDBJ whole genome shotgun (WGS) entry which is preliminary data.</text>
</comment>
<dbReference type="GO" id="GO:0005886">
    <property type="term" value="C:plasma membrane"/>
    <property type="evidence" value="ECO:0007669"/>
    <property type="project" value="TreeGrafter"/>
</dbReference>
<keyword evidence="2" id="KW-1185">Reference proteome</keyword>